<organism evidence="2">
    <name type="scientific">marine sediment metagenome</name>
    <dbReference type="NCBI Taxonomy" id="412755"/>
    <lineage>
        <taxon>unclassified sequences</taxon>
        <taxon>metagenomes</taxon>
        <taxon>ecological metagenomes</taxon>
    </lineage>
</organism>
<dbReference type="Gene3D" id="3.40.50.1820">
    <property type="entry name" value="alpha/beta hydrolase"/>
    <property type="match status" value="1"/>
</dbReference>
<dbReference type="GO" id="GO:0016020">
    <property type="term" value="C:membrane"/>
    <property type="evidence" value="ECO:0007669"/>
    <property type="project" value="TreeGrafter"/>
</dbReference>
<dbReference type="PANTHER" id="PTHR43798:SF33">
    <property type="entry name" value="HYDROLASE, PUTATIVE (AFU_ORTHOLOGUE AFUA_2G14860)-RELATED"/>
    <property type="match status" value="1"/>
</dbReference>
<comment type="caution">
    <text evidence="2">The sequence shown here is derived from an EMBL/GenBank/DDBJ whole genome shotgun (WGS) entry which is preliminary data.</text>
</comment>
<evidence type="ECO:0000259" key="1">
    <source>
        <dbReference type="Pfam" id="PF00561"/>
    </source>
</evidence>
<dbReference type="AlphaFoldDB" id="X1FN94"/>
<dbReference type="GO" id="GO:0047372">
    <property type="term" value="F:monoacylglycerol lipase activity"/>
    <property type="evidence" value="ECO:0007669"/>
    <property type="project" value="TreeGrafter"/>
</dbReference>
<dbReference type="PANTHER" id="PTHR43798">
    <property type="entry name" value="MONOACYLGLYCEROL LIPASE"/>
    <property type="match status" value="1"/>
</dbReference>
<accession>X1FN94</accession>
<dbReference type="Pfam" id="PF00561">
    <property type="entry name" value="Abhydrolase_1"/>
    <property type="match status" value="1"/>
</dbReference>
<dbReference type="GO" id="GO:0046464">
    <property type="term" value="P:acylglycerol catabolic process"/>
    <property type="evidence" value="ECO:0007669"/>
    <property type="project" value="TreeGrafter"/>
</dbReference>
<dbReference type="InterPro" id="IPR000073">
    <property type="entry name" value="AB_hydrolase_1"/>
</dbReference>
<proteinExistence type="predicted"/>
<name>X1FN94_9ZZZZ</name>
<feature type="domain" description="AB hydrolase-1" evidence="1">
    <location>
        <begin position="11"/>
        <end position="66"/>
    </location>
</feature>
<dbReference type="SUPFAM" id="SSF53474">
    <property type="entry name" value="alpha/beta-Hydrolases"/>
    <property type="match status" value="1"/>
</dbReference>
<feature type="non-terminal residue" evidence="2">
    <location>
        <position position="1"/>
    </location>
</feature>
<gene>
    <name evidence="2" type="ORF">S03H2_01826</name>
</gene>
<evidence type="ECO:0000313" key="2">
    <source>
        <dbReference type="EMBL" id="GAH22253.1"/>
    </source>
</evidence>
<dbReference type="InterPro" id="IPR050266">
    <property type="entry name" value="AB_hydrolase_sf"/>
</dbReference>
<protein>
    <recommendedName>
        <fullName evidence="1">AB hydrolase-1 domain-containing protein</fullName>
    </recommendedName>
</protein>
<reference evidence="2" key="1">
    <citation type="journal article" date="2014" name="Front. Microbiol.">
        <title>High frequency of phylogenetically diverse reductive dehalogenase-homologous genes in deep subseafloor sedimentary metagenomes.</title>
        <authorList>
            <person name="Kawai M."/>
            <person name="Futagami T."/>
            <person name="Toyoda A."/>
            <person name="Takaki Y."/>
            <person name="Nishi S."/>
            <person name="Hori S."/>
            <person name="Arai W."/>
            <person name="Tsubouchi T."/>
            <person name="Morono Y."/>
            <person name="Uchiyama I."/>
            <person name="Ito T."/>
            <person name="Fujiyama A."/>
            <person name="Inagaki F."/>
            <person name="Takami H."/>
        </authorList>
    </citation>
    <scope>NUCLEOTIDE SEQUENCE</scope>
    <source>
        <strain evidence="2">Expedition CK06-06</strain>
    </source>
</reference>
<dbReference type="EMBL" id="BARU01000565">
    <property type="protein sequence ID" value="GAH22253.1"/>
    <property type="molecule type" value="Genomic_DNA"/>
</dbReference>
<dbReference type="InterPro" id="IPR029058">
    <property type="entry name" value="AB_hydrolase_fold"/>
</dbReference>
<sequence>KETFKKVVAEDLTSYLSKIKIPTLILWGQKDKITPLNNAYLINKEIPVSTLEIISKAGHEVNLTHPEELVKFIRDFIPRVEK</sequence>